<feature type="domain" description="YknX-like barrel-sandwich hybrid" evidence="6">
    <location>
        <begin position="79"/>
        <end position="217"/>
    </location>
</feature>
<evidence type="ECO:0000256" key="1">
    <source>
        <dbReference type="ARBA" id="ARBA00004196"/>
    </source>
</evidence>
<feature type="domain" description="YknX-like alpha-helical hairpin" evidence="5">
    <location>
        <begin position="104"/>
        <end position="187"/>
    </location>
</feature>
<dbReference type="Proteomes" id="UP000766246">
    <property type="component" value="Unassembled WGS sequence"/>
</dbReference>
<name>A0A927YNK5_9FIRM</name>
<evidence type="ECO:0000256" key="2">
    <source>
        <dbReference type="ARBA" id="ARBA00023054"/>
    </source>
</evidence>
<proteinExistence type="predicted"/>
<dbReference type="InterPro" id="IPR058639">
    <property type="entry name" value="BSH_YknX-like"/>
</dbReference>
<accession>A0A927YNK5</accession>
<dbReference type="Pfam" id="PF25982">
    <property type="entry name" value="HH_YknX"/>
    <property type="match status" value="1"/>
</dbReference>
<feature type="region of interest" description="Disordered" evidence="4">
    <location>
        <begin position="261"/>
        <end position="282"/>
    </location>
</feature>
<evidence type="ECO:0000313" key="9">
    <source>
        <dbReference type="Proteomes" id="UP000766246"/>
    </source>
</evidence>
<sequence>MKKKIVAIILVAVIAASAVFVFRSGILSKNSGSSADSSQIYVTPLSEIMGAGSSYTPDVFMGIVEGQETTSITKSSERELDQIFVSEGDSVTEGTPLFSYKTDNLEAEIVQFGFDIEGYNLTIENNNRQIEKLTADIAKIKGQTEKEKNEKEDLQNQINGLTTDIAIANNSIEQTNAKIEENKKKISNSTVKSTVAGTITKIADDSNPYTSDGSFITILASKEMRVKGQINEQNVWAINVDEPVTLRSRVDESKTWSGTITKIDTESKQENNENNYGGGSTEASSTKYPFYITLDDSEGLMMGQHLYIEVGKTDAPEMDFSDGTYLYDYYIAYDEDGNPFVWVDNKGKLAKQKVELGDYYEEQMVYAVTGIDKDAKLAYPMEDYKEGMKTVSGIVGE</sequence>
<feature type="domain" description="YknX-like beta-barrel" evidence="7">
    <location>
        <begin position="224"/>
        <end position="310"/>
    </location>
</feature>
<protein>
    <submittedName>
        <fullName evidence="8">Efflux RND transporter periplasmic adaptor subunit</fullName>
    </submittedName>
</protein>
<dbReference type="EMBL" id="SVER01000028">
    <property type="protein sequence ID" value="MBE5920267.1"/>
    <property type="molecule type" value="Genomic_DNA"/>
</dbReference>
<evidence type="ECO:0000256" key="3">
    <source>
        <dbReference type="SAM" id="Coils"/>
    </source>
</evidence>
<organism evidence="8 9">
    <name type="scientific">Pseudobutyrivibrio ruminis</name>
    <dbReference type="NCBI Taxonomy" id="46206"/>
    <lineage>
        <taxon>Bacteria</taxon>
        <taxon>Bacillati</taxon>
        <taxon>Bacillota</taxon>
        <taxon>Clostridia</taxon>
        <taxon>Lachnospirales</taxon>
        <taxon>Lachnospiraceae</taxon>
        <taxon>Pseudobutyrivibrio</taxon>
    </lineage>
</organism>
<comment type="subcellular location">
    <subcellularLocation>
        <location evidence="1">Cell envelope</location>
    </subcellularLocation>
</comment>
<evidence type="ECO:0000259" key="5">
    <source>
        <dbReference type="Pfam" id="PF25982"/>
    </source>
</evidence>
<dbReference type="InterPro" id="IPR058638">
    <property type="entry name" value="HH_YknX-like"/>
</dbReference>
<reference evidence="8" key="1">
    <citation type="submission" date="2019-04" db="EMBL/GenBank/DDBJ databases">
        <title>Evolution of Biomass-Degrading Anaerobic Consortia Revealed by Metagenomics.</title>
        <authorList>
            <person name="Peng X."/>
        </authorList>
    </citation>
    <scope>NUCLEOTIDE SEQUENCE</scope>
    <source>
        <strain evidence="8">SIG311</strain>
    </source>
</reference>
<dbReference type="Gene3D" id="1.10.287.1490">
    <property type="match status" value="1"/>
</dbReference>
<dbReference type="InterPro" id="IPR058636">
    <property type="entry name" value="Beta-barrel_YknX"/>
</dbReference>
<dbReference type="PANTHER" id="PTHR32347:SF14">
    <property type="entry name" value="EFFLUX SYSTEM COMPONENT YKNX-RELATED"/>
    <property type="match status" value="1"/>
</dbReference>
<dbReference type="Pfam" id="PF25984">
    <property type="entry name" value="BSH_YknX"/>
    <property type="match status" value="1"/>
</dbReference>
<evidence type="ECO:0000256" key="4">
    <source>
        <dbReference type="SAM" id="MobiDB-lite"/>
    </source>
</evidence>
<dbReference type="InterPro" id="IPR050465">
    <property type="entry name" value="UPF0194_transport"/>
</dbReference>
<evidence type="ECO:0000259" key="7">
    <source>
        <dbReference type="Pfam" id="PF25990"/>
    </source>
</evidence>
<dbReference type="PANTHER" id="PTHR32347">
    <property type="entry name" value="EFFLUX SYSTEM COMPONENT YKNX-RELATED"/>
    <property type="match status" value="1"/>
</dbReference>
<comment type="caution">
    <text evidence="8">The sequence shown here is derived from an EMBL/GenBank/DDBJ whole genome shotgun (WGS) entry which is preliminary data.</text>
</comment>
<evidence type="ECO:0000313" key="8">
    <source>
        <dbReference type="EMBL" id="MBE5920267.1"/>
    </source>
</evidence>
<gene>
    <name evidence="8" type="ORF">E7272_10550</name>
</gene>
<dbReference type="Gene3D" id="2.40.30.170">
    <property type="match status" value="1"/>
</dbReference>
<evidence type="ECO:0000259" key="6">
    <source>
        <dbReference type="Pfam" id="PF25984"/>
    </source>
</evidence>
<dbReference type="AlphaFoldDB" id="A0A927YNK5"/>
<dbReference type="Pfam" id="PF25990">
    <property type="entry name" value="Beta-barrel_YknX"/>
    <property type="match status" value="1"/>
</dbReference>
<keyword evidence="2 3" id="KW-0175">Coiled coil</keyword>
<dbReference type="GO" id="GO:0030313">
    <property type="term" value="C:cell envelope"/>
    <property type="evidence" value="ECO:0007669"/>
    <property type="project" value="UniProtKB-SubCell"/>
</dbReference>
<feature type="coiled-coil region" evidence="3">
    <location>
        <begin position="116"/>
        <end position="189"/>
    </location>
</feature>